<dbReference type="NCBIfam" id="TIGR01444">
    <property type="entry name" value="fkbM_fam"/>
    <property type="match status" value="1"/>
</dbReference>
<dbReference type="VEuPathDB" id="FungiDB:CCM_03685"/>
<dbReference type="GeneID" id="18165709"/>
<dbReference type="HOGENOM" id="CLU_063680_0_0_1"/>
<dbReference type="EMBL" id="JH126401">
    <property type="protein sequence ID" value="EGX92313.1"/>
    <property type="molecule type" value="Genomic_DNA"/>
</dbReference>
<keyword evidence="3" id="KW-1185">Reference proteome</keyword>
<dbReference type="InParanoid" id="G3JFT0"/>
<dbReference type="PANTHER" id="PTHR34203:SF13">
    <property type="entry name" value="EXPRESSED PROTEIN"/>
    <property type="match status" value="1"/>
</dbReference>
<dbReference type="Proteomes" id="UP000001610">
    <property type="component" value="Unassembled WGS sequence"/>
</dbReference>
<reference evidence="2 3" key="1">
    <citation type="journal article" date="2011" name="Genome Biol.">
        <title>Genome sequence of the insect pathogenic fungus Cordyceps militaris, a valued traditional Chinese medicine.</title>
        <authorList>
            <person name="Zheng P."/>
            <person name="Xia Y."/>
            <person name="Xiao G."/>
            <person name="Xiong C."/>
            <person name="Hu X."/>
            <person name="Zhang S."/>
            <person name="Zheng H."/>
            <person name="Huang Y."/>
            <person name="Zhou Y."/>
            <person name="Wang S."/>
            <person name="Zhao G.P."/>
            <person name="Liu X."/>
            <person name="St Leger R.J."/>
            <person name="Wang C."/>
        </authorList>
    </citation>
    <scope>NUCLEOTIDE SEQUENCE [LARGE SCALE GENOMIC DNA]</scope>
    <source>
        <strain evidence="2 3">CM01</strain>
    </source>
</reference>
<proteinExistence type="predicted"/>
<dbReference type="KEGG" id="cmt:CCM_03685"/>
<sequence>MPTSLNPHFINNHSTLSAMEPQLVQLGDDFPFYVASYNGVPSGEYEARFIYKEIFGDHCYDVAQLSDPRLIIDVGANIGLFSVYMKRKHPGCQLLAFEPAPDTFAVLTANVGLHAPGGVETRQCALGPAPGTGALTFFPNLPGNSTLVPDEKRRFQALLGAEVGTNFTDKMFADAGSVDVAVRRLSDVLDERGDFDAIDLLKIDVEGAELGVLKGLSEAHWDKVRNVVLETCDLSSEREELTQLLEEKGFSLESTKADWSPKGAQFYTIIARRAK</sequence>
<evidence type="ECO:0000313" key="3">
    <source>
        <dbReference type="Proteomes" id="UP000001610"/>
    </source>
</evidence>
<dbReference type="OrthoDB" id="5835829at2759"/>
<dbReference type="Pfam" id="PF05050">
    <property type="entry name" value="Methyltransf_21"/>
    <property type="match status" value="1"/>
</dbReference>
<dbReference type="PANTHER" id="PTHR34203">
    <property type="entry name" value="METHYLTRANSFERASE, FKBM FAMILY PROTEIN"/>
    <property type="match status" value="1"/>
</dbReference>
<dbReference type="AlphaFoldDB" id="G3JFT0"/>
<dbReference type="InterPro" id="IPR029063">
    <property type="entry name" value="SAM-dependent_MTases_sf"/>
</dbReference>
<dbReference type="InterPro" id="IPR052514">
    <property type="entry name" value="SAM-dependent_MTase"/>
</dbReference>
<name>G3JFT0_CORMM</name>
<dbReference type="Gene3D" id="3.40.50.150">
    <property type="entry name" value="Vaccinia Virus protein VP39"/>
    <property type="match status" value="1"/>
</dbReference>
<dbReference type="InterPro" id="IPR006342">
    <property type="entry name" value="FkbM_mtfrase"/>
</dbReference>
<dbReference type="OMA" id="IFACHIY"/>
<protein>
    <submittedName>
        <fullName evidence="2">Putative non-ribosomal peptide synthetase</fullName>
    </submittedName>
</protein>
<dbReference type="SUPFAM" id="SSF53335">
    <property type="entry name" value="S-adenosyl-L-methionine-dependent methyltransferases"/>
    <property type="match status" value="1"/>
</dbReference>
<dbReference type="eggNOG" id="ENOG502S8ND">
    <property type="taxonomic scope" value="Eukaryota"/>
</dbReference>
<evidence type="ECO:0000259" key="1">
    <source>
        <dbReference type="Pfam" id="PF05050"/>
    </source>
</evidence>
<gene>
    <name evidence="2" type="ORF">CCM_03685</name>
</gene>
<evidence type="ECO:0000313" key="2">
    <source>
        <dbReference type="EMBL" id="EGX92313.1"/>
    </source>
</evidence>
<feature type="domain" description="Methyltransferase FkbM" evidence="1">
    <location>
        <begin position="73"/>
        <end position="251"/>
    </location>
</feature>
<accession>G3JFT0</accession>
<organism evidence="2 3">
    <name type="scientific">Cordyceps militaris (strain CM01)</name>
    <name type="common">Caterpillar fungus</name>
    <dbReference type="NCBI Taxonomy" id="983644"/>
    <lineage>
        <taxon>Eukaryota</taxon>
        <taxon>Fungi</taxon>
        <taxon>Dikarya</taxon>
        <taxon>Ascomycota</taxon>
        <taxon>Pezizomycotina</taxon>
        <taxon>Sordariomycetes</taxon>
        <taxon>Hypocreomycetidae</taxon>
        <taxon>Hypocreales</taxon>
        <taxon>Cordycipitaceae</taxon>
        <taxon>Cordyceps</taxon>
    </lineage>
</organism>
<dbReference type="RefSeq" id="XP_006668897.1">
    <property type="nucleotide sequence ID" value="XM_006668834.1"/>
</dbReference>